<evidence type="ECO:0000313" key="3">
    <source>
        <dbReference type="Proteomes" id="UP000295830"/>
    </source>
</evidence>
<organism evidence="2 3">
    <name type="scientific">Halospina denitrificans</name>
    <dbReference type="NCBI Taxonomy" id="332522"/>
    <lineage>
        <taxon>Bacteria</taxon>
        <taxon>Pseudomonadati</taxon>
        <taxon>Pseudomonadota</taxon>
        <taxon>Gammaproteobacteria</taxon>
        <taxon>Halospina</taxon>
    </lineage>
</organism>
<keyword evidence="3" id="KW-1185">Reference proteome</keyword>
<dbReference type="EMBL" id="SOAX01000005">
    <property type="protein sequence ID" value="TDT39404.1"/>
    <property type="molecule type" value="Genomic_DNA"/>
</dbReference>
<accession>A0A4R7JNV3</accession>
<dbReference type="Proteomes" id="UP000295830">
    <property type="component" value="Unassembled WGS sequence"/>
</dbReference>
<dbReference type="Pfam" id="PF03992">
    <property type="entry name" value="ABM"/>
    <property type="match status" value="1"/>
</dbReference>
<gene>
    <name evidence="2" type="ORF">DES49_2329</name>
</gene>
<dbReference type="InterPro" id="IPR011008">
    <property type="entry name" value="Dimeric_a/b-barrel"/>
</dbReference>
<keyword evidence="2" id="KW-0560">Oxidoreductase</keyword>
<dbReference type="OrthoDB" id="4463721at2"/>
<feature type="domain" description="ABM" evidence="1">
    <location>
        <begin position="2"/>
        <end position="90"/>
    </location>
</feature>
<protein>
    <submittedName>
        <fullName evidence="2">Heme-degrading monooxygenase HmoA</fullName>
    </submittedName>
</protein>
<sequence>MIRVIIERQIAQEMERTYEEHARQALKNAIEIPGFVSGESLKDERDPNHRVILSSWRSAADWYRWQSSPERREMMGRIRPMLETDERIVVLDYALPTGNL</sequence>
<comment type="caution">
    <text evidence="2">The sequence shown here is derived from an EMBL/GenBank/DDBJ whole genome shotgun (WGS) entry which is preliminary data.</text>
</comment>
<keyword evidence="2" id="KW-0503">Monooxygenase</keyword>
<dbReference type="SUPFAM" id="SSF54909">
    <property type="entry name" value="Dimeric alpha+beta barrel"/>
    <property type="match status" value="1"/>
</dbReference>
<evidence type="ECO:0000313" key="2">
    <source>
        <dbReference type="EMBL" id="TDT39404.1"/>
    </source>
</evidence>
<proteinExistence type="predicted"/>
<reference evidence="2 3" key="1">
    <citation type="submission" date="2019-03" db="EMBL/GenBank/DDBJ databases">
        <title>Genomic Encyclopedia of Type Strains, Phase IV (KMG-IV): sequencing the most valuable type-strain genomes for metagenomic binning, comparative biology and taxonomic classification.</title>
        <authorList>
            <person name="Goeker M."/>
        </authorList>
    </citation>
    <scope>NUCLEOTIDE SEQUENCE [LARGE SCALE GENOMIC DNA]</scope>
    <source>
        <strain evidence="2 3">DSM 15505</strain>
    </source>
</reference>
<dbReference type="PROSITE" id="PS51725">
    <property type="entry name" value="ABM"/>
    <property type="match status" value="1"/>
</dbReference>
<dbReference type="AlphaFoldDB" id="A0A4R7JNV3"/>
<dbReference type="InterPro" id="IPR007138">
    <property type="entry name" value="ABM_dom"/>
</dbReference>
<dbReference type="Gene3D" id="3.30.70.100">
    <property type="match status" value="1"/>
</dbReference>
<evidence type="ECO:0000259" key="1">
    <source>
        <dbReference type="PROSITE" id="PS51725"/>
    </source>
</evidence>
<dbReference type="GO" id="GO:0004497">
    <property type="term" value="F:monooxygenase activity"/>
    <property type="evidence" value="ECO:0007669"/>
    <property type="project" value="UniProtKB-KW"/>
</dbReference>
<dbReference type="RefSeq" id="WP_133736576.1">
    <property type="nucleotide sequence ID" value="NZ_SOAX01000005.1"/>
</dbReference>
<name>A0A4R7JNV3_9GAMM</name>